<keyword evidence="3" id="KW-1185">Reference proteome</keyword>
<dbReference type="EMBL" id="JBBXMP010000047">
    <property type="protein sequence ID" value="KAL0065501.1"/>
    <property type="molecule type" value="Genomic_DNA"/>
</dbReference>
<evidence type="ECO:0000256" key="1">
    <source>
        <dbReference type="SAM" id="Phobius"/>
    </source>
</evidence>
<organism evidence="2 3">
    <name type="scientific">Marasmius tenuissimus</name>
    <dbReference type="NCBI Taxonomy" id="585030"/>
    <lineage>
        <taxon>Eukaryota</taxon>
        <taxon>Fungi</taxon>
        <taxon>Dikarya</taxon>
        <taxon>Basidiomycota</taxon>
        <taxon>Agaricomycotina</taxon>
        <taxon>Agaricomycetes</taxon>
        <taxon>Agaricomycetidae</taxon>
        <taxon>Agaricales</taxon>
        <taxon>Marasmiineae</taxon>
        <taxon>Marasmiaceae</taxon>
        <taxon>Marasmius</taxon>
    </lineage>
</organism>
<comment type="caution">
    <text evidence="2">The sequence shown here is derived from an EMBL/GenBank/DDBJ whole genome shotgun (WGS) entry which is preliminary data.</text>
</comment>
<name>A0ABR2ZV91_9AGAR</name>
<evidence type="ECO:0000313" key="3">
    <source>
        <dbReference type="Proteomes" id="UP001437256"/>
    </source>
</evidence>
<sequence length="456" mass="50661">MGTTDMGEAKPTKAGQSDCNRQNKGLRKIYLHCAFFLFVSFMWYSSYGGCSTSLMSLLKSDMPHGHIAQLDDDDHKHFPEEFPWPHHLKTEYCIEWPEIFPATSHPLDWSFNSSFSFPFSHDMLEFYSHGLWPEGSLRIEQGTQETNRVLVDVTTHLHGPRQILNHVQVCQLKREEGGHAVGIVSIQHQGGRPFGQNIYFDVNLLLPPSSGKPLQIKGLRTWAGHFRQSFGEIGKTVQFESVDLTASGFPIAVQAESLYAKNLSIMSVVGSVEGNFTASSSLRLRAPVVNANVVLINDEKSDQWTSLSIQPFTPKTQTKADISLYTTSGSDGGKFNISYTPIRPGDESVTLNTITAPPKSNMHLSVLDVREINVSLHKTFEGRFEAASHYRTPPTIVLPKENEEDGKARKVEFEQLGQGLAKGSVWWDSGDGDSSGKKRGLVKLANRSAGKIILKL</sequence>
<feature type="transmembrane region" description="Helical" evidence="1">
    <location>
        <begin position="29"/>
        <end position="47"/>
    </location>
</feature>
<accession>A0ABR2ZV91</accession>
<keyword evidence="1" id="KW-0812">Transmembrane</keyword>
<dbReference type="Proteomes" id="UP001437256">
    <property type="component" value="Unassembled WGS sequence"/>
</dbReference>
<protein>
    <submittedName>
        <fullName evidence="2">Uncharacterized protein</fullName>
    </submittedName>
</protein>
<keyword evidence="1" id="KW-1133">Transmembrane helix</keyword>
<gene>
    <name evidence="2" type="ORF">AAF712_007565</name>
</gene>
<reference evidence="2 3" key="1">
    <citation type="submission" date="2024-05" db="EMBL/GenBank/DDBJ databases">
        <title>A draft genome resource for the thread blight pathogen Marasmius tenuissimus strain MS-2.</title>
        <authorList>
            <person name="Yulfo-Soto G.E."/>
            <person name="Baruah I.K."/>
            <person name="Amoako-Attah I."/>
            <person name="Bukari Y."/>
            <person name="Meinhardt L.W."/>
            <person name="Bailey B.A."/>
            <person name="Cohen S.P."/>
        </authorList>
    </citation>
    <scope>NUCLEOTIDE SEQUENCE [LARGE SCALE GENOMIC DNA]</scope>
    <source>
        <strain evidence="2 3">MS-2</strain>
    </source>
</reference>
<evidence type="ECO:0000313" key="2">
    <source>
        <dbReference type="EMBL" id="KAL0065501.1"/>
    </source>
</evidence>
<proteinExistence type="predicted"/>
<keyword evidence="1" id="KW-0472">Membrane</keyword>